<gene>
    <name evidence="1" type="ORF">LVIROSA_LOCUS1389</name>
</gene>
<reference evidence="1 2" key="1">
    <citation type="submission" date="2022-01" db="EMBL/GenBank/DDBJ databases">
        <authorList>
            <person name="Xiong W."/>
            <person name="Schranz E."/>
        </authorList>
    </citation>
    <scope>NUCLEOTIDE SEQUENCE [LARGE SCALE GENOMIC DNA]</scope>
</reference>
<organism evidence="1 2">
    <name type="scientific">Lactuca virosa</name>
    <dbReference type="NCBI Taxonomy" id="75947"/>
    <lineage>
        <taxon>Eukaryota</taxon>
        <taxon>Viridiplantae</taxon>
        <taxon>Streptophyta</taxon>
        <taxon>Embryophyta</taxon>
        <taxon>Tracheophyta</taxon>
        <taxon>Spermatophyta</taxon>
        <taxon>Magnoliopsida</taxon>
        <taxon>eudicotyledons</taxon>
        <taxon>Gunneridae</taxon>
        <taxon>Pentapetalae</taxon>
        <taxon>asterids</taxon>
        <taxon>campanulids</taxon>
        <taxon>Asterales</taxon>
        <taxon>Asteraceae</taxon>
        <taxon>Cichorioideae</taxon>
        <taxon>Cichorieae</taxon>
        <taxon>Lactucinae</taxon>
        <taxon>Lactuca</taxon>
    </lineage>
</organism>
<name>A0AAU9LXL1_9ASTR</name>
<comment type="caution">
    <text evidence="1">The sequence shown here is derived from an EMBL/GenBank/DDBJ whole genome shotgun (WGS) entry which is preliminary data.</text>
</comment>
<dbReference type="EMBL" id="CAKMRJ010000001">
    <property type="protein sequence ID" value="CAH1413428.1"/>
    <property type="molecule type" value="Genomic_DNA"/>
</dbReference>
<dbReference type="Proteomes" id="UP001157418">
    <property type="component" value="Unassembled WGS sequence"/>
</dbReference>
<proteinExistence type="predicted"/>
<dbReference type="AlphaFoldDB" id="A0AAU9LXL1"/>
<accession>A0AAU9LXL1</accession>
<sequence length="113" mass="12919">MLTTIKQYDFSRGTDSWKSKLSRDGCFYVHDLSAVIKENYGGYPIQALILTNLINFEVQLDSCPSYKIKRKLEKGGFGQIGKLTKRPDMLSDLDPFGLETLMNHLQETTLNHM</sequence>
<keyword evidence="2" id="KW-1185">Reference proteome</keyword>
<evidence type="ECO:0000313" key="2">
    <source>
        <dbReference type="Proteomes" id="UP001157418"/>
    </source>
</evidence>
<evidence type="ECO:0000313" key="1">
    <source>
        <dbReference type="EMBL" id="CAH1413428.1"/>
    </source>
</evidence>
<protein>
    <submittedName>
        <fullName evidence="1">Uncharacterized protein</fullName>
    </submittedName>
</protein>